<dbReference type="EMBL" id="PYDT01000004">
    <property type="protein sequence ID" value="THU64852.1"/>
    <property type="molecule type" value="Genomic_DNA"/>
</dbReference>
<reference evidence="1 2" key="1">
    <citation type="journal article" date="2019" name="Nat. Plants">
        <title>Genome sequencing of Musa balbisiana reveals subgenome evolution and function divergence in polyploid bananas.</title>
        <authorList>
            <person name="Yao X."/>
        </authorList>
    </citation>
    <scope>NUCLEOTIDE SEQUENCE [LARGE SCALE GENOMIC DNA]</scope>
    <source>
        <strain evidence="2">cv. DH-PKW</strain>
        <tissue evidence="1">Leaves</tissue>
    </source>
</reference>
<comment type="caution">
    <text evidence="1">The sequence shown here is derived from an EMBL/GenBank/DDBJ whole genome shotgun (WGS) entry which is preliminary data.</text>
</comment>
<name>A0A4S8JRY7_MUSBA</name>
<proteinExistence type="predicted"/>
<accession>A0A4S8JRY7</accession>
<keyword evidence="2" id="KW-1185">Reference proteome</keyword>
<gene>
    <name evidence="1" type="ORF">C4D60_Mb01t30820</name>
</gene>
<protein>
    <submittedName>
        <fullName evidence="1">Uncharacterized protein</fullName>
    </submittedName>
</protein>
<organism evidence="1 2">
    <name type="scientific">Musa balbisiana</name>
    <name type="common">Banana</name>
    <dbReference type="NCBI Taxonomy" id="52838"/>
    <lineage>
        <taxon>Eukaryota</taxon>
        <taxon>Viridiplantae</taxon>
        <taxon>Streptophyta</taxon>
        <taxon>Embryophyta</taxon>
        <taxon>Tracheophyta</taxon>
        <taxon>Spermatophyta</taxon>
        <taxon>Magnoliopsida</taxon>
        <taxon>Liliopsida</taxon>
        <taxon>Zingiberales</taxon>
        <taxon>Musaceae</taxon>
        <taxon>Musa</taxon>
    </lineage>
</organism>
<evidence type="ECO:0000313" key="2">
    <source>
        <dbReference type="Proteomes" id="UP000317650"/>
    </source>
</evidence>
<sequence>MAFSAVAEGGSRLRCLQVKNCTPDFHKACRFQAAEGRLDLLLNKSTSANQERAKETHKAVSDSIVVNHPGASEGLKELLLRSLHSISPHCHTSCTE</sequence>
<evidence type="ECO:0000313" key="1">
    <source>
        <dbReference type="EMBL" id="THU64852.1"/>
    </source>
</evidence>
<dbReference type="AlphaFoldDB" id="A0A4S8JRY7"/>
<dbReference type="Proteomes" id="UP000317650">
    <property type="component" value="Chromosome 1"/>
</dbReference>